<evidence type="ECO:0000313" key="8">
    <source>
        <dbReference type="EMBL" id="NED99791.1"/>
    </source>
</evidence>
<keyword evidence="9" id="KW-1185">Reference proteome</keyword>
<dbReference type="EMBL" id="JAAGOA010000003">
    <property type="protein sequence ID" value="NED99791.1"/>
    <property type="molecule type" value="Genomic_DNA"/>
</dbReference>
<dbReference type="PANTHER" id="PTHR46577:SF1">
    <property type="entry name" value="HTH-TYPE TRANSCRIPTIONAL REGULATORY PROTEIN GABR"/>
    <property type="match status" value="1"/>
</dbReference>
<dbReference type="GO" id="GO:0030170">
    <property type="term" value="F:pyridoxal phosphate binding"/>
    <property type="evidence" value="ECO:0007669"/>
    <property type="project" value="InterPro"/>
</dbReference>
<dbReference type="PRINTS" id="PR00035">
    <property type="entry name" value="HTHGNTR"/>
</dbReference>
<dbReference type="Gene3D" id="3.90.1150.10">
    <property type="entry name" value="Aspartate Aminotransferase, domain 1"/>
    <property type="match status" value="1"/>
</dbReference>
<feature type="region of interest" description="Disordered" evidence="6">
    <location>
        <begin position="78"/>
        <end position="101"/>
    </location>
</feature>
<dbReference type="RefSeq" id="WP_163734280.1">
    <property type="nucleotide sequence ID" value="NZ_JAAGOA010000003.1"/>
</dbReference>
<evidence type="ECO:0000256" key="4">
    <source>
        <dbReference type="ARBA" id="ARBA00023125"/>
    </source>
</evidence>
<dbReference type="InterPro" id="IPR004839">
    <property type="entry name" value="Aminotransferase_I/II_large"/>
</dbReference>
<dbReference type="Proteomes" id="UP000475214">
    <property type="component" value="Unassembled WGS sequence"/>
</dbReference>
<dbReference type="InterPro" id="IPR051446">
    <property type="entry name" value="HTH_trans_reg/aminotransferase"/>
</dbReference>
<evidence type="ECO:0000256" key="5">
    <source>
        <dbReference type="ARBA" id="ARBA00023163"/>
    </source>
</evidence>
<dbReference type="Pfam" id="PF00392">
    <property type="entry name" value="GntR"/>
    <property type="match status" value="1"/>
</dbReference>
<organism evidence="8 9">
    <name type="scientific">Phytoactinopolyspora halotolerans</name>
    <dbReference type="NCBI Taxonomy" id="1981512"/>
    <lineage>
        <taxon>Bacteria</taxon>
        <taxon>Bacillati</taxon>
        <taxon>Actinomycetota</taxon>
        <taxon>Actinomycetes</taxon>
        <taxon>Jiangellales</taxon>
        <taxon>Jiangellaceae</taxon>
        <taxon>Phytoactinopolyspora</taxon>
    </lineage>
</organism>
<feature type="compositionally biased region" description="Polar residues" evidence="6">
    <location>
        <begin position="81"/>
        <end position="91"/>
    </location>
</feature>
<dbReference type="SMART" id="SM00345">
    <property type="entry name" value="HTH_GNTR"/>
    <property type="match status" value="1"/>
</dbReference>
<dbReference type="CDD" id="cd00609">
    <property type="entry name" value="AAT_like"/>
    <property type="match status" value="1"/>
</dbReference>
<keyword evidence="8" id="KW-0032">Aminotransferase</keyword>
<sequence>MRTISGHHLARALGDWSRADASGPAYVRLASAVRMLIFDGRLPLEARLPGERELATALGVSRTTVTAAYDLLRDSGYARSRQGSGTRTTLPETGGTDPAGGYFAPFAPDGSAVVDLAHAAPEAPLQALNEAHAAATEQLPRFLTSSGYNVFGLPELRRAVADRFTARGLPTTPEQIFIASGAQHAFSMVLSLLVHPGDRVLIDHPTYPNAIDAIHRAAARAVPVALTDDGWDIEAFAASVRQTAPNLAYLVPDFNNPTGHLADDDVRRALAIPLRRGRTLTVVDETLAELPLGPADGEPPAPFATYVDNGLTITIGTMSKTLWGGLRVGWIRAEASIIRRLAAVRASFDISSPVLNQLIAVELLKRADDVLATRREDIRTRRDALMAAMGQALPEWRARTPCGGLVLWYDIGAPVSTRLVTEVERYGIRLAAGPRFGIDGAFERRLRLPYSLPVETLRHAVPIIARAYAAVADSTGHVTDGLGDLVA</sequence>
<protein>
    <submittedName>
        <fullName evidence="8">PLP-dependent aminotransferase family protein</fullName>
    </submittedName>
</protein>
<dbReference type="GO" id="GO:0003700">
    <property type="term" value="F:DNA-binding transcription factor activity"/>
    <property type="evidence" value="ECO:0007669"/>
    <property type="project" value="InterPro"/>
</dbReference>
<evidence type="ECO:0000256" key="3">
    <source>
        <dbReference type="ARBA" id="ARBA00023015"/>
    </source>
</evidence>
<dbReference type="GO" id="GO:0008483">
    <property type="term" value="F:transaminase activity"/>
    <property type="evidence" value="ECO:0007669"/>
    <property type="project" value="UniProtKB-KW"/>
</dbReference>
<dbReference type="Gene3D" id="3.40.640.10">
    <property type="entry name" value="Type I PLP-dependent aspartate aminotransferase-like (Major domain)"/>
    <property type="match status" value="1"/>
</dbReference>
<name>A0A6L9S5L6_9ACTN</name>
<gene>
    <name evidence="8" type="ORF">G1H10_06385</name>
</gene>
<keyword evidence="2" id="KW-0663">Pyridoxal phosphate</keyword>
<comment type="similarity">
    <text evidence="1">In the C-terminal section; belongs to the class-I pyridoxal-phosphate-dependent aminotransferase family.</text>
</comment>
<dbReference type="SUPFAM" id="SSF53383">
    <property type="entry name" value="PLP-dependent transferases"/>
    <property type="match status" value="1"/>
</dbReference>
<dbReference type="InterPro" id="IPR015421">
    <property type="entry name" value="PyrdxlP-dep_Trfase_major"/>
</dbReference>
<dbReference type="CDD" id="cd07377">
    <property type="entry name" value="WHTH_GntR"/>
    <property type="match status" value="1"/>
</dbReference>
<evidence type="ECO:0000313" key="9">
    <source>
        <dbReference type="Proteomes" id="UP000475214"/>
    </source>
</evidence>
<keyword evidence="8" id="KW-0808">Transferase</keyword>
<evidence type="ECO:0000256" key="2">
    <source>
        <dbReference type="ARBA" id="ARBA00022898"/>
    </source>
</evidence>
<evidence type="ECO:0000256" key="6">
    <source>
        <dbReference type="SAM" id="MobiDB-lite"/>
    </source>
</evidence>
<dbReference type="InterPro" id="IPR015424">
    <property type="entry name" value="PyrdxlP-dep_Trfase"/>
</dbReference>
<keyword evidence="3" id="KW-0805">Transcription regulation</keyword>
<keyword evidence="5" id="KW-0804">Transcription</keyword>
<dbReference type="InterPro" id="IPR000524">
    <property type="entry name" value="Tscrpt_reg_HTH_GntR"/>
</dbReference>
<dbReference type="AlphaFoldDB" id="A0A6L9S5L6"/>
<evidence type="ECO:0000256" key="1">
    <source>
        <dbReference type="ARBA" id="ARBA00005384"/>
    </source>
</evidence>
<evidence type="ECO:0000259" key="7">
    <source>
        <dbReference type="PROSITE" id="PS50949"/>
    </source>
</evidence>
<reference evidence="8 9" key="1">
    <citation type="submission" date="2020-02" db="EMBL/GenBank/DDBJ databases">
        <authorList>
            <person name="Li X.-J."/>
            <person name="Han X.-M."/>
        </authorList>
    </citation>
    <scope>NUCLEOTIDE SEQUENCE [LARGE SCALE GENOMIC DNA]</scope>
    <source>
        <strain evidence="8 9">CCTCC AB 2017055</strain>
    </source>
</reference>
<dbReference type="InterPro" id="IPR036390">
    <property type="entry name" value="WH_DNA-bd_sf"/>
</dbReference>
<dbReference type="PANTHER" id="PTHR46577">
    <property type="entry name" value="HTH-TYPE TRANSCRIPTIONAL REGULATORY PROTEIN GABR"/>
    <property type="match status" value="1"/>
</dbReference>
<proteinExistence type="inferred from homology"/>
<keyword evidence="4" id="KW-0238">DNA-binding</keyword>
<dbReference type="InterPro" id="IPR015422">
    <property type="entry name" value="PyrdxlP-dep_Trfase_small"/>
</dbReference>
<comment type="caution">
    <text evidence="8">The sequence shown here is derived from an EMBL/GenBank/DDBJ whole genome shotgun (WGS) entry which is preliminary data.</text>
</comment>
<dbReference type="InterPro" id="IPR036388">
    <property type="entry name" value="WH-like_DNA-bd_sf"/>
</dbReference>
<dbReference type="PROSITE" id="PS50949">
    <property type="entry name" value="HTH_GNTR"/>
    <property type="match status" value="1"/>
</dbReference>
<dbReference type="SUPFAM" id="SSF46785">
    <property type="entry name" value="Winged helix' DNA-binding domain"/>
    <property type="match status" value="1"/>
</dbReference>
<dbReference type="Pfam" id="PF00155">
    <property type="entry name" value="Aminotran_1_2"/>
    <property type="match status" value="1"/>
</dbReference>
<dbReference type="GO" id="GO:0003677">
    <property type="term" value="F:DNA binding"/>
    <property type="evidence" value="ECO:0007669"/>
    <property type="project" value="UniProtKB-KW"/>
</dbReference>
<dbReference type="Gene3D" id="1.10.10.10">
    <property type="entry name" value="Winged helix-like DNA-binding domain superfamily/Winged helix DNA-binding domain"/>
    <property type="match status" value="1"/>
</dbReference>
<accession>A0A6L9S5L6</accession>
<feature type="domain" description="HTH gntR-type" evidence="7">
    <location>
        <begin position="23"/>
        <end position="91"/>
    </location>
</feature>